<name>A0A7S2MHG8_9STRA</name>
<dbReference type="AlphaFoldDB" id="A0A7S2MHG8"/>
<dbReference type="GO" id="GO:0016567">
    <property type="term" value="P:protein ubiquitination"/>
    <property type="evidence" value="ECO:0007669"/>
    <property type="project" value="TreeGrafter"/>
</dbReference>
<dbReference type="GO" id="GO:0008270">
    <property type="term" value="F:zinc ion binding"/>
    <property type="evidence" value="ECO:0007669"/>
    <property type="project" value="UniProtKB-KW"/>
</dbReference>
<feature type="compositionally biased region" description="Polar residues" evidence="5">
    <location>
        <begin position="427"/>
        <end position="437"/>
    </location>
</feature>
<dbReference type="PROSITE" id="PS50089">
    <property type="entry name" value="ZF_RING_2"/>
    <property type="match status" value="1"/>
</dbReference>
<feature type="compositionally biased region" description="Polar residues" evidence="5">
    <location>
        <begin position="268"/>
        <end position="279"/>
    </location>
</feature>
<dbReference type="Gene3D" id="2.20.28.10">
    <property type="match status" value="1"/>
</dbReference>
<organism evidence="9">
    <name type="scientific">Octactis speculum</name>
    <dbReference type="NCBI Taxonomy" id="3111310"/>
    <lineage>
        <taxon>Eukaryota</taxon>
        <taxon>Sar</taxon>
        <taxon>Stramenopiles</taxon>
        <taxon>Ochrophyta</taxon>
        <taxon>Dictyochophyceae</taxon>
        <taxon>Dictyochales</taxon>
        <taxon>Dictyochaceae</taxon>
        <taxon>Octactis</taxon>
    </lineage>
</organism>
<feature type="region of interest" description="Disordered" evidence="5">
    <location>
        <begin position="551"/>
        <end position="622"/>
    </location>
</feature>
<dbReference type="Gene3D" id="3.30.40.10">
    <property type="entry name" value="Zinc/RING finger domain, C3HC4 (zinc finger)"/>
    <property type="match status" value="1"/>
</dbReference>
<feature type="domain" description="RING-type" evidence="6">
    <location>
        <begin position="695"/>
        <end position="736"/>
    </location>
</feature>
<dbReference type="InterPro" id="IPR008913">
    <property type="entry name" value="Znf_CHY"/>
</dbReference>
<evidence type="ECO:0000259" key="8">
    <source>
        <dbReference type="PROSITE" id="PS51270"/>
    </source>
</evidence>
<evidence type="ECO:0000256" key="1">
    <source>
        <dbReference type="ARBA" id="ARBA00022723"/>
    </source>
</evidence>
<dbReference type="InterPro" id="IPR017921">
    <property type="entry name" value="Znf_CTCHY"/>
</dbReference>
<feature type="region of interest" description="Disordered" evidence="5">
    <location>
        <begin position="423"/>
        <end position="442"/>
    </location>
</feature>
<dbReference type="PROSITE" id="PS51266">
    <property type="entry name" value="ZF_CHY"/>
    <property type="match status" value="1"/>
</dbReference>
<dbReference type="GO" id="GO:0006511">
    <property type="term" value="P:ubiquitin-dependent protein catabolic process"/>
    <property type="evidence" value="ECO:0007669"/>
    <property type="project" value="TreeGrafter"/>
</dbReference>
<dbReference type="Pfam" id="PF13639">
    <property type="entry name" value="zf-RING_2"/>
    <property type="match status" value="1"/>
</dbReference>
<dbReference type="PANTHER" id="PTHR21319:SF0">
    <property type="entry name" value="AND RING FINGER DOMAIN PROTEIN, PUTATIVE (AFU_ORTHOLOGUE AFUA_1G08900)-RELATED"/>
    <property type="match status" value="1"/>
</dbReference>
<dbReference type="Gene3D" id="1.20.120.520">
    <property type="entry name" value="nmb1532 protein domain like"/>
    <property type="match status" value="1"/>
</dbReference>
<dbReference type="SUPFAM" id="SSF161245">
    <property type="entry name" value="Zinc hairpin stack"/>
    <property type="match status" value="1"/>
</dbReference>
<feature type="region of interest" description="Disordered" evidence="5">
    <location>
        <begin position="267"/>
        <end position="298"/>
    </location>
</feature>
<evidence type="ECO:0000256" key="4">
    <source>
        <dbReference type="PROSITE-ProRule" id="PRU00601"/>
    </source>
</evidence>
<protein>
    <recommendedName>
        <fullName evidence="10">RING-type E3 ubiquitin transferase</fullName>
    </recommendedName>
</protein>
<feature type="compositionally biased region" description="Basic and acidic residues" evidence="5">
    <location>
        <begin position="572"/>
        <end position="581"/>
    </location>
</feature>
<dbReference type="EMBL" id="HBGS01058238">
    <property type="protein sequence ID" value="CAD9483617.1"/>
    <property type="molecule type" value="Transcribed_RNA"/>
</dbReference>
<evidence type="ECO:0000256" key="2">
    <source>
        <dbReference type="ARBA" id="ARBA00022771"/>
    </source>
</evidence>
<dbReference type="GO" id="GO:0061630">
    <property type="term" value="F:ubiquitin protein ligase activity"/>
    <property type="evidence" value="ECO:0007669"/>
    <property type="project" value="TreeGrafter"/>
</dbReference>
<reference evidence="9" key="1">
    <citation type="submission" date="2021-01" db="EMBL/GenBank/DDBJ databases">
        <authorList>
            <person name="Corre E."/>
            <person name="Pelletier E."/>
            <person name="Niang G."/>
            <person name="Scheremetjew M."/>
            <person name="Finn R."/>
            <person name="Kale V."/>
            <person name="Holt S."/>
            <person name="Cochrane G."/>
            <person name="Meng A."/>
            <person name="Brown T."/>
            <person name="Cohen L."/>
        </authorList>
    </citation>
    <scope>NUCLEOTIDE SEQUENCE</scope>
    <source>
        <strain evidence="9">CCMP1381</strain>
    </source>
</reference>
<evidence type="ECO:0008006" key="10">
    <source>
        <dbReference type="Google" id="ProtNLM"/>
    </source>
</evidence>
<feature type="domain" description="CHY-type" evidence="7">
    <location>
        <begin position="473"/>
        <end position="547"/>
    </location>
</feature>
<dbReference type="InterPro" id="IPR001841">
    <property type="entry name" value="Znf_RING"/>
</dbReference>
<dbReference type="PANTHER" id="PTHR21319">
    <property type="entry name" value="RING FINGER AND CHY ZINC FINGER DOMAIN-CONTAINING PROTEIN 1"/>
    <property type="match status" value="1"/>
</dbReference>
<dbReference type="SUPFAM" id="SSF57850">
    <property type="entry name" value="RING/U-box"/>
    <property type="match status" value="1"/>
</dbReference>
<evidence type="ECO:0000313" key="9">
    <source>
        <dbReference type="EMBL" id="CAD9483617.1"/>
    </source>
</evidence>
<keyword evidence="1" id="KW-0479">Metal-binding</keyword>
<evidence type="ECO:0000256" key="3">
    <source>
        <dbReference type="ARBA" id="ARBA00022833"/>
    </source>
</evidence>
<gene>
    <name evidence="9" type="ORF">DSPE1174_LOCUS30387</name>
</gene>
<dbReference type="Pfam" id="PF05495">
    <property type="entry name" value="zf-CHY"/>
    <property type="match status" value="1"/>
</dbReference>
<proteinExistence type="predicted"/>
<dbReference type="InterPro" id="IPR037274">
    <property type="entry name" value="Znf_CHY_sf"/>
</dbReference>
<sequence>MATSPGRNGLRSRCMSFDDAPLASKSFANCPLVEIVHLHDCIRGELNTLLDRVKRLRHGVATRDPNSLIESKAHADLELQIRSQFQLLLAVFKAHSTAEDETIWPALRLKTESMQAGGDAIEEQEYAEDHADEERRLNAMHETFEKLNQLADDAPERLDLLGMLEDRTTEAVNYFYEHLQKEETSALPLIQKLFSLNEMKSLVGDIMGKRPAGLMREILDMMIRNLDPEEQQNMLHNMRSAVEGTYFEKWLSFGGFKWPKLPNGGTTGSDVTNASMLDSDNNEDVSSGEMDEDASGSCESGVRVPLTCYSSPSTGEGVKKCAIDKIYMKVVGETSRTWSQKPTQMCGVCETIGPCHENQPMDAAQYEKFARAIAKLKASGKVKVDVSLLLQRIKNHQWDIVSRRGQGATASSAKQEKIGVRAVAGASPTTPSTSLKQRGSHLPPALDLCRRRKADTLPHFSAVELAPTYNTGTKGRVLGCPHYSRGCKIRAPCCNRLYSCRLCHDLAENRPCEKSTMDMYSVKEMLCMYCCTLQPVGRSCQSSICAQKSDGPDSPVQQQQGGEEAGGSAGRWNDRRGDGPRETFSMKASYTRLPSKRKRGESPELKHRKESGGEAGSAAGDKSGGRVLGRYYCSVCKLWDNSSDRSVYHCPYCNVCRVGQGLGIDYRHCMACNCCVELRPGVKHQCISQAIEGKCPICFECLRFTTQPLKGLPCGHVLHLGCYKQWRALGYTCPVCVKSMDDMSEYFSRLDQARAVTVDPNFVNTRSRILCNDCSLISIVQYEMFYHKCPKAACGSYNTRVLETIVVRPGSALPDNS</sequence>
<feature type="domain" description="CTCHY-type" evidence="8">
    <location>
        <begin position="628"/>
        <end position="694"/>
    </location>
</feature>
<feature type="compositionally biased region" description="Basic and acidic residues" evidence="5">
    <location>
        <begin position="600"/>
        <end position="612"/>
    </location>
</feature>
<keyword evidence="3" id="KW-0862">Zinc</keyword>
<accession>A0A7S2MHG8</accession>
<keyword evidence="2 4" id="KW-0863">Zinc-finger</keyword>
<dbReference type="Pfam" id="PF14599">
    <property type="entry name" value="zinc_ribbon_6"/>
    <property type="match status" value="1"/>
</dbReference>
<evidence type="ECO:0000259" key="6">
    <source>
        <dbReference type="PROSITE" id="PS50089"/>
    </source>
</evidence>
<dbReference type="SMART" id="SM00184">
    <property type="entry name" value="RING"/>
    <property type="match status" value="1"/>
</dbReference>
<dbReference type="GO" id="GO:0005634">
    <property type="term" value="C:nucleus"/>
    <property type="evidence" value="ECO:0007669"/>
    <property type="project" value="TreeGrafter"/>
</dbReference>
<dbReference type="InterPro" id="IPR037275">
    <property type="entry name" value="Znf_CTCHY_sf"/>
</dbReference>
<dbReference type="CDD" id="cd12108">
    <property type="entry name" value="Hr-like"/>
    <property type="match status" value="1"/>
</dbReference>
<dbReference type="InterPro" id="IPR039512">
    <property type="entry name" value="RCHY1_zinc-ribbon"/>
</dbReference>
<dbReference type="PROSITE" id="PS51270">
    <property type="entry name" value="ZF_CTCHY"/>
    <property type="match status" value="1"/>
</dbReference>
<evidence type="ECO:0000259" key="7">
    <source>
        <dbReference type="PROSITE" id="PS51266"/>
    </source>
</evidence>
<dbReference type="InterPro" id="IPR013083">
    <property type="entry name" value="Znf_RING/FYVE/PHD"/>
</dbReference>
<evidence type="ECO:0000256" key="5">
    <source>
        <dbReference type="SAM" id="MobiDB-lite"/>
    </source>
</evidence>
<dbReference type="SUPFAM" id="SSF161219">
    <property type="entry name" value="CHY zinc finger-like"/>
    <property type="match status" value="1"/>
</dbReference>